<feature type="region of interest" description="Disordered" evidence="1">
    <location>
        <begin position="1"/>
        <end position="24"/>
    </location>
</feature>
<protein>
    <submittedName>
        <fullName evidence="2">Uncharacterized protein</fullName>
    </submittedName>
</protein>
<keyword evidence="3" id="KW-1185">Reference proteome</keyword>
<accession>A0A1Y3C8A1</accession>
<gene>
    <name evidence="2" type="ORF">B9T28_14635</name>
</gene>
<proteinExistence type="predicted"/>
<evidence type="ECO:0000313" key="2">
    <source>
        <dbReference type="EMBL" id="OTG62221.1"/>
    </source>
</evidence>
<name>A0A1Y3C8A1_9GAMM</name>
<comment type="caution">
    <text evidence="2">The sequence shown here is derived from an EMBL/GenBank/DDBJ whole genome shotgun (WGS) entry which is preliminary data.</text>
</comment>
<sequence length="62" mass="7589">MKHNFLSWTHREQDAPDNKNKPKNKEMLKVRQELYLKHQICKKAQQDVGLFYYQILVFHMLS</sequence>
<dbReference type="EMBL" id="NEGB01000015">
    <property type="protein sequence ID" value="OTG62221.1"/>
    <property type="molecule type" value="Genomic_DNA"/>
</dbReference>
<evidence type="ECO:0000256" key="1">
    <source>
        <dbReference type="SAM" id="MobiDB-lite"/>
    </source>
</evidence>
<organism evidence="2 3">
    <name type="scientific">Acinetobacter silvestris</name>
    <dbReference type="NCBI Taxonomy" id="1977882"/>
    <lineage>
        <taxon>Bacteria</taxon>
        <taxon>Pseudomonadati</taxon>
        <taxon>Pseudomonadota</taxon>
        <taxon>Gammaproteobacteria</taxon>
        <taxon>Moraxellales</taxon>
        <taxon>Moraxellaceae</taxon>
        <taxon>Acinetobacter</taxon>
    </lineage>
</organism>
<evidence type="ECO:0000313" key="3">
    <source>
        <dbReference type="Proteomes" id="UP000242765"/>
    </source>
</evidence>
<feature type="compositionally biased region" description="Basic and acidic residues" evidence="1">
    <location>
        <begin position="9"/>
        <end position="24"/>
    </location>
</feature>
<dbReference type="AlphaFoldDB" id="A0A1Y3C8A1"/>
<reference evidence="2 3" key="1">
    <citation type="submission" date="2017-04" db="EMBL/GenBank/DDBJ databases">
        <title>High diversity of culturable Acinetobacter species in natural soil and water ecosystems.</title>
        <authorList>
            <person name="Nemec A."/>
            <person name="Radolfova-Krizova L."/>
        </authorList>
    </citation>
    <scope>NUCLEOTIDE SEQUENCE [LARGE SCALE GENOMIC DNA]</scope>
    <source>
        <strain evidence="2 3">ANC 4999</strain>
    </source>
</reference>
<dbReference type="Proteomes" id="UP000242765">
    <property type="component" value="Unassembled WGS sequence"/>
</dbReference>